<dbReference type="InterPro" id="IPR003445">
    <property type="entry name" value="Cat_transpt"/>
</dbReference>
<dbReference type="EMBL" id="OCTN01000002">
    <property type="protein sequence ID" value="SOH93681.1"/>
    <property type="molecule type" value="Genomic_DNA"/>
</dbReference>
<evidence type="ECO:0000256" key="6">
    <source>
        <dbReference type="ARBA" id="ARBA00022989"/>
    </source>
</evidence>
<evidence type="ECO:0000256" key="2">
    <source>
        <dbReference type="ARBA" id="ARBA00009137"/>
    </source>
</evidence>
<dbReference type="OrthoDB" id="7818483at2"/>
<dbReference type="PANTHER" id="PTHR32024:SF2">
    <property type="entry name" value="TRK SYSTEM POTASSIUM UPTAKE PROTEIN TRKG-RELATED"/>
    <property type="match status" value="1"/>
</dbReference>
<keyword evidence="5 9" id="KW-0812">Transmembrane</keyword>
<keyword evidence="11" id="KW-1185">Reference proteome</keyword>
<reference evidence="11" key="1">
    <citation type="submission" date="2017-09" db="EMBL/GenBank/DDBJ databases">
        <authorList>
            <person name="Varghese N."/>
            <person name="Submissions S."/>
        </authorList>
    </citation>
    <scope>NUCLEOTIDE SEQUENCE [LARGE SCALE GENOMIC DNA]</scope>
    <source>
        <strain evidence="11">C7</strain>
    </source>
</reference>
<feature type="transmembrane region" description="Helical" evidence="9">
    <location>
        <begin position="472"/>
        <end position="495"/>
    </location>
</feature>
<evidence type="ECO:0000256" key="7">
    <source>
        <dbReference type="ARBA" id="ARBA00023065"/>
    </source>
</evidence>
<evidence type="ECO:0000313" key="10">
    <source>
        <dbReference type="EMBL" id="SOH93681.1"/>
    </source>
</evidence>
<feature type="transmembrane region" description="Helical" evidence="9">
    <location>
        <begin position="309"/>
        <end position="332"/>
    </location>
</feature>
<feature type="transmembrane region" description="Helical" evidence="9">
    <location>
        <begin position="352"/>
        <end position="379"/>
    </location>
</feature>
<comment type="subcellular location">
    <subcellularLocation>
        <location evidence="1">Cell membrane</location>
        <topology evidence="1">Multi-pass membrane protein</topology>
    </subcellularLocation>
</comment>
<keyword evidence="4" id="KW-1003">Cell membrane</keyword>
<dbReference type="GO" id="GO:0005886">
    <property type="term" value="C:plasma membrane"/>
    <property type="evidence" value="ECO:0007669"/>
    <property type="project" value="UniProtKB-SubCell"/>
</dbReference>
<organism evidence="10 11">
    <name type="scientific">Pontivivens marinum</name>
    <dbReference type="NCBI Taxonomy" id="1690039"/>
    <lineage>
        <taxon>Bacteria</taxon>
        <taxon>Pseudomonadati</taxon>
        <taxon>Pseudomonadota</taxon>
        <taxon>Alphaproteobacteria</taxon>
        <taxon>Rhodobacterales</taxon>
        <taxon>Paracoccaceae</taxon>
        <taxon>Pontivivens</taxon>
    </lineage>
</organism>
<dbReference type="PANTHER" id="PTHR32024">
    <property type="entry name" value="TRK SYSTEM POTASSIUM UPTAKE PROTEIN TRKG-RELATED"/>
    <property type="match status" value="1"/>
</dbReference>
<feature type="transmembrane region" description="Helical" evidence="9">
    <location>
        <begin position="71"/>
        <end position="93"/>
    </location>
</feature>
<comment type="similarity">
    <text evidence="2">Belongs to the TrkH potassium transport family.</text>
</comment>
<feature type="transmembrane region" description="Helical" evidence="9">
    <location>
        <begin position="129"/>
        <end position="151"/>
    </location>
</feature>
<keyword evidence="3" id="KW-0813">Transport</keyword>
<dbReference type="Pfam" id="PF02386">
    <property type="entry name" value="TrkH"/>
    <property type="match status" value="1"/>
</dbReference>
<evidence type="ECO:0000313" key="11">
    <source>
        <dbReference type="Proteomes" id="UP000220034"/>
    </source>
</evidence>
<feature type="transmembrane region" description="Helical" evidence="9">
    <location>
        <begin position="411"/>
        <end position="436"/>
    </location>
</feature>
<feature type="transmembrane region" description="Helical" evidence="9">
    <location>
        <begin position="280"/>
        <end position="297"/>
    </location>
</feature>
<keyword evidence="6 9" id="KW-1133">Transmembrane helix</keyword>
<dbReference type="GO" id="GO:0008324">
    <property type="term" value="F:monoatomic cation transmembrane transporter activity"/>
    <property type="evidence" value="ECO:0007669"/>
    <property type="project" value="InterPro"/>
</dbReference>
<dbReference type="RefSeq" id="WP_097929245.1">
    <property type="nucleotide sequence ID" value="NZ_OCTN01000002.1"/>
</dbReference>
<feature type="transmembrane region" description="Helical" evidence="9">
    <location>
        <begin position="241"/>
        <end position="260"/>
    </location>
</feature>
<evidence type="ECO:0000256" key="5">
    <source>
        <dbReference type="ARBA" id="ARBA00022692"/>
    </source>
</evidence>
<keyword evidence="8 9" id="KW-0472">Membrane</keyword>
<dbReference type="GO" id="GO:0030001">
    <property type="term" value="P:metal ion transport"/>
    <property type="evidence" value="ECO:0007669"/>
    <property type="project" value="UniProtKB-ARBA"/>
</dbReference>
<feature type="transmembrane region" description="Helical" evidence="9">
    <location>
        <begin position="212"/>
        <end position="229"/>
    </location>
</feature>
<evidence type="ECO:0000256" key="9">
    <source>
        <dbReference type="SAM" id="Phobius"/>
    </source>
</evidence>
<evidence type="ECO:0000256" key="4">
    <source>
        <dbReference type="ARBA" id="ARBA00022475"/>
    </source>
</evidence>
<keyword evidence="7" id="KW-0406">Ion transport</keyword>
<accession>A0A2C9CQ62</accession>
<dbReference type="AlphaFoldDB" id="A0A2C9CQ62"/>
<dbReference type="Proteomes" id="UP000220034">
    <property type="component" value="Unassembled WGS sequence"/>
</dbReference>
<feature type="transmembrane region" description="Helical" evidence="9">
    <location>
        <begin position="183"/>
        <end position="206"/>
    </location>
</feature>
<evidence type="ECO:0000256" key="3">
    <source>
        <dbReference type="ARBA" id="ARBA00022448"/>
    </source>
</evidence>
<feature type="transmembrane region" description="Helical" evidence="9">
    <location>
        <begin position="40"/>
        <end position="59"/>
    </location>
</feature>
<sequence length="502" mass="53757">MVLWRRIPLFVFFLIAAGVIMLVPSLYAYAQGNHDVARPFFYGFITTMVMVVMFTLTLINRTPRVTARSHLLTLMGTYILLPIWLSMPLIAVVPTLTPVVGYFEMVSALTTTGATVFDLPTNFPITVHLYRALVAWSGGFLILLAAIAIMSPLNIGGFEIRSVVLGGRSGGAQIAIAEASDRLVRFAGMIFPIYFGLTAVLALLLAGTGQSGLVAIMTAMATVSTSGILPVRDLAAAGGGVASEVIIAVFLVIGATALIYDPQRRRNMREVGGDPELRMLAALCIGLPGALFLRHWLGALELDGGQGGFVLALHALWGAVFTVLSFLTTFGLESASWDDAQGWSGLATPGLLLMGLAMLGGGVATTAGGVKLLRIYALYKHGTRELRRLTMPHSIGGDGQAARRIRTQGAFIAWIFLMLFLLALALVLLVLTAFGLPFEEALRAGTAALTNTGPGYLVLHEAPRRYADFSPVVHMTLTAAMVVGRLETLALIALLNPEFWRR</sequence>
<proteinExistence type="inferred from homology"/>
<evidence type="ECO:0000256" key="1">
    <source>
        <dbReference type="ARBA" id="ARBA00004651"/>
    </source>
</evidence>
<gene>
    <name evidence="10" type="ORF">SAMN06273572_102359</name>
</gene>
<evidence type="ECO:0000256" key="8">
    <source>
        <dbReference type="ARBA" id="ARBA00023136"/>
    </source>
</evidence>
<name>A0A2C9CQ62_9RHOB</name>
<feature type="transmembrane region" description="Helical" evidence="9">
    <location>
        <begin position="7"/>
        <end position="28"/>
    </location>
</feature>
<protein>
    <submittedName>
        <fullName evidence="10">Trk system potassium uptake protein TrkH</fullName>
    </submittedName>
</protein>